<feature type="transmembrane region" description="Helical" evidence="6">
    <location>
        <begin position="65"/>
        <end position="86"/>
    </location>
</feature>
<evidence type="ECO:0000313" key="8">
    <source>
        <dbReference type="EMBL" id="PYE84559.1"/>
    </source>
</evidence>
<dbReference type="SUPFAM" id="SSF103481">
    <property type="entry name" value="Multidrug resistance efflux transporter EmrE"/>
    <property type="match status" value="2"/>
</dbReference>
<organism evidence="8 9">
    <name type="scientific">Pseudoroseicyclus aestuarii</name>
    <dbReference type="NCBI Taxonomy" id="1795041"/>
    <lineage>
        <taxon>Bacteria</taxon>
        <taxon>Pseudomonadati</taxon>
        <taxon>Pseudomonadota</taxon>
        <taxon>Alphaproteobacteria</taxon>
        <taxon>Rhodobacterales</taxon>
        <taxon>Paracoccaceae</taxon>
        <taxon>Pseudoroseicyclus</taxon>
    </lineage>
</organism>
<name>A0A318SW08_9RHOB</name>
<feature type="transmembrane region" description="Helical" evidence="6">
    <location>
        <begin position="266"/>
        <end position="284"/>
    </location>
</feature>
<dbReference type="Proteomes" id="UP000248311">
    <property type="component" value="Unassembled WGS sequence"/>
</dbReference>
<comment type="similarity">
    <text evidence="2">Belongs to the EamA transporter family.</text>
</comment>
<dbReference type="PANTHER" id="PTHR32322:SF2">
    <property type="entry name" value="EAMA DOMAIN-CONTAINING PROTEIN"/>
    <property type="match status" value="1"/>
</dbReference>
<evidence type="ECO:0000256" key="1">
    <source>
        <dbReference type="ARBA" id="ARBA00004141"/>
    </source>
</evidence>
<evidence type="ECO:0000256" key="5">
    <source>
        <dbReference type="ARBA" id="ARBA00023136"/>
    </source>
</evidence>
<feature type="transmembrane region" description="Helical" evidence="6">
    <location>
        <begin position="33"/>
        <end position="53"/>
    </location>
</feature>
<accession>A0A318SW08</accession>
<dbReference type="InterPro" id="IPR037185">
    <property type="entry name" value="EmrE-like"/>
</dbReference>
<evidence type="ECO:0000313" key="9">
    <source>
        <dbReference type="Proteomes" id="UP000248311"/>
    </source>
</evidence>
<dbReference type="OrthoDB" id="7274881at2"/>
<keyword evidence="4 6" id="KW-1133">Transmembrane helix</keyword>
<keyword evidence="5 6" id="KW-0472">Membrane</keyword>
<evidence type="ECO:0000259" key="7">
    <source>
        <dbReference type="Pfam" id="PF00892"/>
    </source>
</evidence>
<evidence type="ECO:0000256" key="4">
    <source>
        <dbReference type="ARBA" id="ARBA00022989"/>
    </source>
</evidence>
<dbReference type="RefSeq" id="WP_110813642.1">
    <property type="nucleotide sequence ID" value="NZ_QJTE01000002.1"/>
</dbReference>
<dbReference type="InterPro" id="IPR050638">
    <property type="entry name" value="AA-Vitamin_Transporters"/>
</dbReference>
<comment type="caution">
    <text evidence="8">The sequence shown here is derived from an EMBL/GenBank/DDBJ whole genome shotgun (WGS) entry which is preliminary data.</text>
</comment>
<dbReference type="AlphaFoldDB" id="A0A318SW08"/>
<keyword evidence="3 6" id="KW-0812">Transmembrane</keyword>
<feature type="transmembrane region" description="Helical" evidence="6">
    <location>
        <begin position="121"/>
        <end position="141"/>
    </location>
</feature>
<comment type="subcellular location">
    <subcellularLocation>
        <location evidence="1">Membrane</location>
        <topology evidence="1">Multi-pass membrane protein</topology>
    </subcellularLocation>
</comment>
<feature type="transmembrane region" description="Helical" evidence="6">
    <location>
        <begin position="180"/>
        <end position="198"/>
    </location>
</feature>
<evidence type="ECO:0000256" key="2">
    <source>
        <dbReference type="ARBA" id="ARBA00007362"/>
    </source>
</evidence>
<feature type="transmembrane region" description="Helical" evidence="6">
    <location>
        <begin position="92"/>
        <end position="114"/>
    </location>
</feature>
<gene>
    <name evidence="8" type="ORF">DFP88_102360</name>
</gene>
<feature type="transmembrane region" description="Helical" evidence="6">
    <location>
        <begin position="204"/>
        <end position="231"/>
    </location>
</feature>
<feature type="domain" description="EamA" evidence="7">
    <location>
        <begin position="4"/>
        <end position="137"/>
    </location>
</feature>
<keyword evidence="9" id="KW-1185">Reference proteome</keyword>
<evidence type="ECO:0000256" key="6">
    <source>
        <dbReference type="SAM" id="Phobius"/>
    </source>
</evidence>
<dbReference type="PANTHER" id="PTHR32322">
    <property type="entry name" value="INNER MEMBRANE TRANSPORTER"/>
    <property type="match status" value="1"/>
</dbReference>
<feature type="domain" description="EamA" evidence="7">
    <location>
        <begin position="151"/>
        <end position="280"/>
    </location>
</feature>
<protein>
    <submittedName>
        <fullName evidence="8">Threonine/homoserine efflux transporter RhtA</fullName>
    </submittedName>
</protein>
<dbReference type="GO" id="GO:0016020">
    <property type="term" value="C:membrane"/>
    <property type="evidence" value="ECO:0007669"/>
    <property type="project" value="UniProtKB-SubCell"/>
</dbReference>
<feature type="transmembrane region" description="Helical" evidence="6">
    <location>
        <begin position="243"/>
        <end position="260"/>
    </location>
</feature>
<proteinExistence type="inferred from homology"/>
<dbReference type="Pfam" id="PF00892">
    <property type="entry name" value="EamA"/>
    <property type="match status" value="2"/>
</dbReference>
<dbReference type="EMBL" id="QJTE01000002">
    <property type="protein sequence ID" value="PYE84559.1"/>
    <property type="molecule type" value="Genomic_DNA"/>
</dbReference>
<reference evidence="8 9" key="1">
    <citation type="submission" date="2018-06" db="EMBL/GenBank/DDBJ databases">
        <title>Genomic Encyclopedia of Type Strains, Phase III (KMG-III): the genomes of soil and plant-associated and newly described type strains.</title>
        <authorList>
            <person name="Whitman W."/>
        </authorList>
    </citation>
    <scope>NUCLEOTIDE SEQUENCE [LARGE SCALE GENOMIC DNA]</scope>
    <source>
        <strain evidence="8 9">CECT 9025</strain>
    </source>
</reference>
<dbReference type="InterPro" id="IPR000620">
    <property type="entry name" value="EamA_dom"/>
</dbReference>
<feature type="transmembrane region" description="Helical" evidence="6">
    <location>
        <begin position="147"/>
        <end position="168"/>
    </location>
</feature>
<evidence type="ECO:0000256" key="3">
    <source>
        <dbReference type="ARBA" id="ARBA00022692"/>
    </source>
</evidence>
<sequence length="303" mass="30941">MGLRAILLGLLFALVWSSSFTFAHIVVEQAPPMTALVLRFACSGAICVALALAMGQTARLTPAQWRATVIFGICQNAIYLGLNWIAMAWIEASLAAIIASCMPLLVAAAGRLFLGDRLRPLTLGGLLAGLAGVTLIMGARLGGGETALGALALCVIAVLALTVATLSLRGAASGGNVTMVVGLQMLVGGAALVPFALFEDHTTVWSGGLIFAFAYSVLVSGVLATLIWFVLVGRIGATRAATFHFLNPVFGVLIAAVLLGESLRGWDLVGVAVVAAGILAVQIGRAEKGRPAPAGPATAERAG</sequence>